<dbReference type="CDD" id="cd01555">
    <property type="entry name" value="UdpNAET"/>
    <property type="match status" value="1"/>
</dbReference>
<dbReference type="HOGENOM" id="CLU_027387_0_0_5"/>
<feature type="binding site" evidence="12">
    <location>
        <begin position="45"/>
        <end position="46"/>
    </location>
    <ligand>
        <name>phosphoenolpyruvate</name>
        <dbReference type="ChEBI" id="CHEBI:58702"/>
    </ligand>
</feature>
<dbReference type="PANTHER" id="PTHR43783">
    <property type="entry name" value="UDP-N-ACETYLGLUCOSAMINE 1-CARBOXYVINYLTRANSFERASE"/>
    <property type="match status" value="1"/>
</dbReference>
<evidence type="ECO:0000256" key="1">
    <source>
        <dbReference type="ARBA" id="ARBA00004496"/>
    </source>
</evidence>
<dbReference type="STRING" id="349215.A11S_540"/>
<feature type="binding site" evidence="12">
    <location>
        <begin position="146"/>
        <end position="150"/>
    </location>
    <ligand>
        <name>UDP-N-acetyl-alpha-D-glucosamine</name>
        <dbReference type="ChEBI" id="CHEBI:57705"/>
    </ligand>
</feature>
<dbReference type="FunFam" id="3.65.10.10:FF:000001">
    <property type="entry name" value="UDP-N-acetylglucosamine 1-carboxyvinyltransferase"/>
    <property type="match status" value="1"/>
</dbReference>
<evidence type="ECO:0000256" key="12">
    <source>
        <dbReference type="HAMAP-Rule" id="MF_00111"/>
    </source>
</evidence>
<dbReference type="GO" id="GO:0071555">
    <property type="term" value="P:cell wall organization"/>
    <property type="evidence" value="ECO:0007669"/>
    <property type="project" value="UniProtKB-KW"/>
</dbReference>
<dbReference type="InterPro" id="IPR001986">
    <property type="entry name" value="Enolpyruvate_Tfrase_dom"/>
</dbReference>
<dbReference type="GO" id="GO:0009252">
    <property type="term" value="P:peptidoglycan biosynthetic process"/>
    <property type="evidence" value="ECO:0007669"/>
    <property type="project" value="UniProtKB-UniRule"/>
</dbReference>
<feature type="region of interest" description="Disordered" evidence="13">
    <location>
        <begin position="1"/>
        <end position="29"/>
    </location>
</feature>
<dbReference type="Gene3D" id="3.65.10.10">
    <property type="entry name" value="Enolpyruvate transferase domain"/>
    <property type="match status" value="2"/>
</dbReference>
<dbReference type="EMBL" id="CP003538">
    <property type="protein sequence ID" value="AGH97365.1"/>
    <property type="molecule type" value="Genomic_DNA"/>
</dbReference>
<dbReference type="InterPro" id="IPR036968">
    <property type="entry name" value="Enolpyruvate_Tfrase_sf"/>
</dbReference>
<evidence type="ECO:0000256" key="4">
    <source>
        <dbReference type="ARBA" id="ARBA00022618"/>
    </source>
</evidence>
<comment type="catalytic activity">
    <reaction evidence="11 12">
        <text>phosphoenolpyruvate + UDP-N-acetyl-alpha-D-glucosamine = UDP-N-acetyl-3-O-(1-carboxyvinyl)-alpha-D-glucosamine + phosphate</text>
        <dbReference type="Rhea" id="RHEA:18681"/>
        <dbReference type="ChEBI" id="CHEBI:43474"/>
        <dbReference type="ChEBI" id="CHEBI:57705"/>
        <dbReference type="ChEBI" id="CHEBI:58702"/>
        <dbReference type="ChEBI" id="CHEBI:68483"/>
        <dbReference type="EC" id="2.5.1.7"/>
    </reaction>
</comment>
<keyword evidence="4 12" id="KW-0132">Cell division</keyword>
<protein>
    <recommendedName>
        <fullName evidence="12">UDP-N-acetylglucosamine 1-carboxyvinyltransferase</fullName>
        <ecNumber evidence="12">2.5.1.7</ecNumber>
    </recommendedName>
    <alternativeName>
        <fullName evidence="12">Enoylpyruvate transferase</fullName>
    </alternativeName>
    <alternativeName>
        <fullName evidence="12">UDP-N-acetylglucosamine enolpyruvyl transferase</fullName>
        <shortName evidence="12">EPT</shortName>
    </alternativeName>
</protein>
<dbReference type="PANTHER" id="PTHR43783:SF1">
    <property type="entry name" value="UDP-N-ACETYLGLUCOSAMINE 1-CARBOXYVINYLTRANSFERASE"/>
    <property type="match status" value="1"/>
</dbReference>
<dbReference type="GO" id="GO:0019277">
    <property type="term" value="P:UDP-N-acetylgalactosamine biosynthetic process"/>
    <property type="evidence" value="ECO:0007669"/>
    <property type="project" value="InterPro"/>
</dbReference>
<keyword evidence="8 12" id="KW-0131">Cell cycle</keyword>
<dbReference type="Pfam" id="PF00275">
    <property type="entry name" value="EPSP_synthase"/>
    <property type="match status" value="1"/>
</dbReference>
<feature type="compositionally biased region" description="Basic and acidic residues" evidence="13">
    <location>
        <begin position="18"/>
        <end position="28"/>
    </location>
</feature>
<keyword evidence="6 12" id="KW-0133">Cell shape</keyword>
<evidence type="ECO:0000259" key="14">
    <source>
        <dbReference type="Pfam" id="PF00275"/>
    </source>
</evidence>
<dbReference type="NCBIfam" id="NF006873">
    <property type="entry name" value="PRK09369.1"/>
    <property type="match status" value="1"/>
</dbReference>
<feature type="binding site" evidence="12">
    <location>
        <position position="333"/>
    </location>
    <ligand>
        <name>UDP-N-acetyl-alpha-D-glucosamine</name>
        <dbReference type="ChEBI" id="CHEBI:57705"/>
    </ligand>
</feature>
<keyword evidence="7 12" id="KW-0573">Peptidoglycan synthesis</keyword>
<dbReference type="InterPro" id="IPR005750">
    <property type="entry name" value="UDP_GlcNAc_COvinyl_MurA"/>
</dbReference>
<dbReference type="SUPFAM" id="SSF55205">
    <property type="entry name" value="EPT/RTPC-like"/>
    <property type="match status" value="1"/>
</dbReference>
<feature type="active site" description="Proton donor" evidence="12">
    <location>
        <position position="141"/>
    </location>
</feature>
<dbReference type="InterPro" id="IPR050068">
    <property type="entry name" value="MurA_subfamily"/>
</dbReference>
<gene>
    <name evidence="12" type="primary">murA</name>
    <name evidence="15" type="ORF">A11S_540</name>
</gene>
<feature type="binding site" evidence="12">
    <location>
        <position position="355"/>
    </location>
    <ligand>
        <name>UDP-N-acetyl-alpha-D-glucosamine</name>
        <dbReference type="ChEBI" id="CHEBI:57705"/>
    </ligand>
</feature>
<evidence type="ECO:0000313" key="16">
    <source>
        <dbReference type="Proteomes" id="UP000011932"/>
    </source>
</evidence>
<keyword evidence="12" id="KW-0670">Pyruvate</keyword>
<dbReference type="UniPathway" id="UPA00219"/>
<comment type="function">
    <text evidence="12">Cell wall formation. Adds enolpyruvyl to UDP-N-acetylglucosamine.</text>
</comment>
<name>M4VFV0_9BACT</name>
<dbReference type="KEGG" id="man:A11S_540"/>
<evidence type="ECO:0000256" key="10">
    <source>
        <dbReference type="ARBA" id="ARBA00038367"/>
    </source>
</evidence>
<dbReference type="HAMAP" id="MF_00111">
    <property type="entry name" value="MurA"/>
    <property type="match status" value="1"/>
</dbReference>
<feature type="binding site" evidence="12">
    <location>
        <position position="117"/>
    </location>
    <ligand>
        <name>UDP-N-acetyl-alpha-D-glucosamine</name>
        <dbReference type="ChEBI" id="CHEBI:57705"/>
    </ligand>
</feature>
<keyword evidence="3 12" id="KW-0963">Cytoplasm</keyword>
<dbReference type="AlphaFoldDB" id="M4VFV0"/>
<evidence type="ECO:0000256" key="3">
    <source>
        <dbReference type="ARBA" id="ARBA00022490"/>
    </source>
</evidence>
<dbReference type="EC" id="2.5.1.7" evidence="12"/>
<comment type="similarity">
    <text evidence="10 12">Belongs to the EPSP synthase family. MurA subfamily.</text>
</comment>
<comment type="pathway">
    <text evidence="2 12">Cell wall biogenesis; peptidoglycan biosynthesis.</text>
</comment>
<feature type="compositionally biased region" description="Polar residues" evidence="13">
    <location>
        <begin position="1"/>
        <end position="17"/>
    </location>
</feature>
<evidence type="ECO:0000256" key="11">
    <source>
        <dbReference type="ARBA" id="ARBA00047527"/>
    </source>
</evidence>
<dbReference type="NCBIfam" id="TIGR01072">
    <property type="entry name" value="murA"/>
    <property type="match status" value="1"/>
</dbReference>
<dbReference type="PATRIC" id="fig|349215.9.peg.527"/>
<dbReference type="GO" id="GO:0005737">
    <property type="term" value="C:cytoplasm"/>
    <property type="evidence" value="ECO:0007669"/>
    <property type="project" value="UniProtKB-SubCell"/>
</dbReference>
<evidence type="ECO:0000256" key="2">
    <source>
        <dbReference type="ARBA" id="ARBA00004752"/>
    </source>
</evidence>
<evidence type="ECO:0000313" key="15">
    <source>
        <dbReference type="EMBL" id="AGH97365.1"/>
    </source>
</evidence>
<evidence type="ECO:0000256" key="6">
    <source>
        <dbReference type="ARBA" id="ARBA00022960"/>
    </source>
</evidence>
<dbReference type="GO" id="GO:0008360">
    <property type="term" value="P:regulation of cell shape"/>
    <property type="evidence" value="ECO:0007669"/>
    <property type="project" value="UniProtKB-KW"/>
</dbReference>
<accession>M4VFV0</accession>
<dbReference type="Proteomes" id="UP000011932">
    <property type="component" value="Chromosome"/>
</dbReference>
<evidence type="ECO:0000256" key="5">
    <source>
        <dbReference type="ARBA" id="ARBA00022679"/>
    </source>
</evidence>
<evidence type="ECO:0000256" key="9">
    <source>
        <dbReference type="ARBA" id="ARBA00023316"/>
    </source>
</evidence>
<keyword evidence="9 12" id="KW-0961">Cell wall biogenesis/degradation</keyword>
<organism evidence="15 16">
    <name type="scientific">Micavibrio aeruginosavorus EPB</name>
    <dbReference type="NCBI Taxonomy" id="349215"/>
    <lineage>
        <taxon>Bacteria</taxon>
        <taxon>Pseudomonadati</taxon>
        <taxon>Bdellovibrionota</taxon>
        <taxon>Bdellovibrionia</taxon>
        <taxon>Bdellovibrionales</taxon>
        <taxon>Pseudobdellovibrionaceae</taxon>
        <taxon>Micavibrio</taxon>
    </lineage>
</organism>
<evidence type="ECO:0000256" key="8">
    <source>
        <dbReference type="ARBA" id="ARBA00023306"/>
    </source>
</evidence>
<comment type="subcellular location">
    <subcellularLocation>
        <location evidence="1 12">Cytoplasm</location>
    </subcellularLocation>
</comment>
<keyword evidence="5 12" id="KW-0808">Transferase</keyword>
<sequence>MTATQSAQAITDNSAETSPEKKGMDKIRVGGGNRLNGTIEISGAKNAALPLMCACLLSAEPLRLTNVPTGLQDIKTLRQVLESLGVSVATNDDGAMIMQATNISDTHADYELVRKMRASILVMGPLVARTGTATVSLPGGCAIGTRPIDLHIMGLEAMGAVIELDGGYVHAKAPNGLKGAEITFPKVSVGATENIMMAATLAKGETKLYNAAKEPEIVDLAECLIAMGADISGHGTDTITIRGVEKLHDALHPVVPDRIETGTFMIAVALAGGALTLKRARKEHLKALIGPLKAAGLQIEDSEDGVGLVVSRGDTPLKGTDIMTEPYPGFPTDMQAQFMTMLTQCEGAGMVTETIFENRFMHVPELCRMGANITVHNGSAIVRGVKRLKGAEVMATDLRASVALVLAGLVADGDTFVNRIYHLDRGYERLVEKLSAVGADIERIASA</sequence>
<feature type="domain" description="Enolpyruvate transferase" evidence="14">
    <location>
        <begin position="31"/>
        <end position="434"/>
    </location>
</feature>
<feature type="modified residue" description="2-(S-cysteinyl)pyruvic acid O-phosphothioketal" evidence="12">
    <location>
        <position position="141"/>
    </location>
</feature>
<evidence type="ECO:0000256" key="13">
    <source>
        <dbReference type="SAM" id="MobiDB-lite"/>
    </source>
</evidence>
<proteinExistence type="inferred from homology"/>
<reference evidence="15 16" key="1">
    <citation type="journal article" date="2013" name="ISME J.">
        <title>By their genes ye shall know them: genomic signatures of predatory bacteria.</title>
        <authorList>
            <person name="Pasternak Z."/>
            <person name="Pietrokovski S."/>
            <person name="Rotem O."/>
            <person name="Gophna U."/>
            <person name="Lurie-Weinberger M.N."/>
            <person name="Jurkevitch E."/>
        </authorList>
    </citation>
    <scope>NUCLEOTIDE SEQUENCE [LARGE SCALE GENOMIC DNA]</scope>
    <source>
        <strain evidence="15">EPB</strain>
    </source>
</reference>
<evidence type="ECO:0000256" key="7">
    <source>
        <dbReference type="ARBA" id="ARBA00022984"/>
    </source>
</evidence>
<dbReference type="InterPro" id="IPR013792">
    <property type="entry name" value="RNA3'P_cycl/enolpyr_Trfase_a/b"/>
</dbReference>
<feature type="binding site" evidence="12">
    <location>
        <begin position="186"/>
        <end position="189"/>
    </location>
    <ligand>
        <name>UDP-N-acetyl-alpha-D-glucosamine</name>
        <dbReference type="ChEBI" id="CHEBI:57705"/>
    </ligand>
</feature>
<dbReference type="GO" id="GO:0008760">
    <property type="term" value="F:UDP-N-acetylglucosamine 1-carboxyvinyltransferase activity"/>
    <property type="evidence" value="ECO:0007669"/>
    <property type="project" value="UniProtKB-UniRule"/>
</dbReference>
<dbReference type="GO" id="GO:0051301">
    <property type="term" value="P:cell division"/>
    <property type="evidence" value="ECO:0007669"/>
    <property type="project" value="UniProtKB-KW"/>
</dbReference>